<feature type="compositionally biased region" description="Low complexity" evidence="1">
    <location>
        <begin position="332"/>
        <end position="342"/>
    </location>
</feature>
<feature type="region of interest" description="Disordered" evidence="1">
    <location>
        <begin position="431"/>
        <end position="458"/>
    </location>
</feature>
<feature type="region of interest" description="Disordered" evidence="1">
    <location>
        <begin position="179"/>
        <end position="208"/>
    </location>
</feature>
<name>A0A0M3KF99_ANISI</name>
<feature type="compositionally biased region" description="Low complexity" evidence="1">
    <location>
        <begin position="77"/>
        <end position="86"/>
    </location>
</feature>
<dbReference type="EMBL" id="UYRR01036517">
    <property type="protein sequence ID" value="VDK67268.1"/>
    <property type="molecule type" value="Genomic_DNA"/>
</dbReference>
<feature type="compositionally biased region" description="Basic and acidic residues" evidence="1">
    <location>
        <begin position="255"/>
        <end position="272"/>
    </location>
</feature>
<feature type="region of interest" description="Disordered" evidence="1">
    <location>
        <begin position="61"/>
        <end position="98"/>
    </location>
</feature>
<feature type="region of interest" description="Disordered" evidence="1">
    <location>
        <begin position="125"/>
        <end position="144"/>
    </location>
</feature>
<evidence type="ECO:0000313" key="3">
    <source>
        <dbReference type="Proteomes" id="UP000267096"/>
    </source>
</evidence>
<feature type="compositionally biased region" description="Low complexity" evidence="1">
    <location>
        <begin position="373"/>
        <end position="384"/>
    </location>
</feature>
<feature type="compositionally biased region" description="Pro residues" evidence="1">
    <location>
        <begin position="349"/>
        <end position="358"/>
    </location>
</feature>
<dbReference type="AlphaFoldDB" id="A0A0M3KF99"/>
<evidence type="ECO:0000313" key="2">
    <source>
        <dbReference type="EMBL" id="VDK67268.1"/>
    </source>
</evidence>
<dbReference type="Proteomes" id="UP000267096">
    <property type="component" value="Unassembled WGS sequence"/>
</dbReference>
<proteinExistence type="predicted"/>
<reference evidence="2 3" key="2">
    <citation type="submission" date="2018-11" db="EMBL/GenBank/DDBJ databases">
        <authorList>
            <consortium name="Pathogen Informatics"/>
        </authorList>
    </citation>
    <scope>NUCLEOTIDE SEQUENCE [LARGE SCALE GENOMIC DNA]</scope>
</reference>
<feature type="compositionally biased region" description="Polar residues" evidence="1">
    <location>
        <begin position="435"/>
        <end position="451"/>
    </location>
</feature>
<evidence type="ECO:0000256" key="1">
    <source>
        <dbReference type="SAM" id="MobiDB-lite"/>
    </source>
</evidence>
<organism evidence="4">
    <name type="scientific">Anisakis simplex</name>
    <name type="common">Herring worm</name>
    <dbReference type="NCBI Taxonomy" id="6269"/>
    <lineage>
        <taxon>Eukaryota</taxon>
        <taxon>Metazoa</taxon>
        <taxon>Ecdysozoa</taxon>
        <taxon>Nematoda</taxon>
        <taxon>Chromadorea</taxon>
        <taxon>Rhabditida</taxon>
        <taxon>Spirurina</taxon>
        <taxon>Ascaridomorpha</taxon>
        <taxon>Ascaridoidea</taxon>
        <taxon>Anisakidae</taxon>
        <taxon>Anisakis</taxon>
        <taxon>Anisakis simplex complex</taxon>
    </lineage>
</organism>
<keyword evidence="3" id="KW-1185">Reference proteome</keyword>
<reference evidence="4" key="1">
    <citation type="submission" date="2017-02" db="UniProtKB">
        <authorList>
            <consortium name="WormBaseParasite"/>
        </authorList>
    </citation>
    <scope>IDENTIFICATION</scope>
</reference>
<accession>A0A0M3KF99</accession>
<feature type="compositionally biased region" description="Polar residues" evidence="1">
    <location>
        <begin position="184"/>
        <end position="193"/>
    </location>
</feature>
<gene>
    <name evidence="2" type="ORF">ASIM_LOCUS19046</name>
</gene>
<sequence>MKVVARETQPPNVRSVLVRNSRSSEEDCESLDYSAYSAAGFGSCSPVSSTESSSSMSLISAASSKNSSLNGGGVGVRGQDQARGQGQDQGGHLTGRRIGTSALKTVARQELRSTDSVGIEAEKKTVGSGLPVGPRPSPIGASQPQLVVQQQPSSPQETKPVLAVKGISAPRVAVSRIAVPPPNSTRYSDTNGDIPSHNRLKSSGSSESKAVVFDEGKKLKSVGENQAMVVGSLDAERGVELELGEQNRKQPLTADAKRANEQNSLSDEKLFSGDDDECEYDEYDDGGGVCVVGTTTVIQKEQAGSEKIPCRTTRNKKVDAVDVDDRGGAAAATSGYSAATTSNSNLNFAPPPPPPTPPTSTCSSISFPVETTSSSPASNSPSVIVTTTTTPPSTTAAVLIKNTPCGGGSVAAQNQSPTIGVVSPMMSHRTLRAPSVQSTDGGSQSDASTTSESRDSDNISVIYNPCKETKQQQQQPVSLNNINNNIKLKKASPPVPPTRTSSRLETTFDSNCGVVTKDLSGGSMLLMKTAMPEESGDLGRIRPMEPIVMRRVPVPPPYSEVVRDGRVYPPGQVPVPVNVPAH</sequence>
<evidence type="ECO:0000313" key="4">
    <source>
        <dbReference type="WBParaSite" id="ASIM_0001965801-mRNA-1"/>
    </source>
</evidence>
<dbReference type="OrthoDB" id="2161974at2759"/>
<feature type="region of interest" description="Disordered" evidence="1">
    <location>
        <begin position="244"/>
        <end position="274"/>
    </location>
</feature>
<feature type="region of interest" description="Disordered" evidence="1">
    <location>
        <begin position="1"/>
        <end position="25"/>
    </location>
</feature>
<protein>
    <submittedName>
        <fullName evidence="4">Supporter of activation of yellow protein</fullName>
    </submittedName>
</protein>
<dbReference type="WBParaSite" id="ASIM_0001965801-mRNA-1">
    <property type="protein sequence ID" value="ASIM_0001965801-mRNA-1"/>
    <property type="gene ID" value="ASIM_0001965801"/>
</dbReference>
<feature type="region of interest" description="Disordered" evidence="1">
    <location>
        <begin position="332"/>
        <end position="384"/>
    </location>
</feature>
<feature type="compositionally biased region" description="Low complexity" evidence="1">
    <location>
        <begin position="12"/>
        <end position="21"/>
    </location>
</feature>